<dbReference type="RefSeq" id="XP_046042620.1">
    <property type="nucleotide sequence ID" value="XM_046190850.1"/>
</dbReference>
<accession>A0A9P9FZ91</accession>
<reference evidence="1" key="1">
    <citation type="journal article" date="2021" name="Nat. Commun.">
        <title>Genetic determinants of endophytism in the Arabidopsis root mycobiome.</title>
        <authorList>
            <person name="Mesny F."/>
            <person name="Miyauchi S."/>
            <person name="Thiergart T."/>
            <person name="Pickel B."/>
            <person name="Atanasova L."/>
            <person name="Karlsson M."/>
            <person name="Huettel B."/>
            <person name="Barry K.W."/>
            <person name="Haridas S."/>
            <person name="Chen C."/>
            <person name="Bauer D."/>
            <person name="Andreopoulos W."/>
            <person name="Pangilinan J."/>
            <person name="LaButti K."/>
            <person name="Riley R."/>
            <person name="Lipzen A."/>
            <person name="Clum A."/>
            <person name="Drula E."/>
            <person name="Henrissat B."/>
            <person name="Kohler A."/>
            <person name="Grigoriev I.V."/>
            <person name="Martin F.M."/>
            <person name="Hacquard S."/>
        </authorList>
    </citation>
    <scope>NUCLEOTIDE SEQUENCE</scope>
    <source>
        <strain evidence="1">MPI-CAGE-AT-0023</strain>
    </source>
</reference>
<dbReference type="GeneID" id="70220804"/>
<proteinExistence type="predicted"/>
<evidence type="ECO:0000313" key="1">
    <source>
        <dbReference type="EMBL" id="KAH7227189.1"/>
    </source>
</evidence>
<name>A0A9P9FZ91_FUSRE</name>
<sequence>MQSFELRILVLHPRLLDDVNDEIKILQANEKITFRRRFQDGDPEVCKIIDTFCDNLFRVGGNTSLESIRNGQEVFFKPVVGTENDVDQAFVRSFIISMGKSLTESLTFKDPQTLRNNFFTRDPVRWFMGPMKAVVTVAECVQGLGRFLELIPPRTIASTDDHATAYVKRPHAQAVELQDTTRRIDMVLYILRGGNVTAMLLEEVVPSVPLQVPCCLAPLTSFHKGAFAASRTRQGRVA</sequence>
<comment type="caution">
    <text evidence="1">The sequence shown here is derived from an EMBL/GenBank/DDBJ whole genome shotgun (WGS) entry which is preliminary data.</text>
</comment>
<dbReference type="AlphaFoldDB" id="A0A9P9FZ91"/>
<dbReference type="Proteomes" id="UP000720189">
    <property type="component" value="Unassembled WGS sequence"/>
</dbReference>
<dbReference type="OrthoDB" id="5153361at2759"/>
<gene>
    <name evidence="1" type="ORF">BKA55DRAFT_545805</name>
</gene>
<evidence type="ECO:0000313" key="2">
    <source>
        <dbReference type="Proteomes" id="UP000720189"/>
    </source>
</evidence>
<protein>
    <submittedName>
        <fullName evidence="1">Uncharacterized protein</fullName>
    </submittedName>
</protein>
<organism evidence="1 2">
    <name type="scientific">Fusarium redolens</name>
    <dbReference type="NCBI Taxonomy" id="48865"/>
    <lineage>
        <taxon>Eukaryota</taxon>
        <taxon>Fungi</taxon>
        <taxon>Dikarya</taxon>
        <taxon>Ascomycota</taxon>
        <taxon>Pezizomycotina</taxon>
        <taxon>Sordariomycetes</taxon>
        <taxon>Hypocreomycetidae</taxon>
        <taxon>Hypocreales</taxon>
        <taxon>Nectriaceae</taxon>
        <taxon>Fusarium</taxon>
        <taxon>Fusarium redolens species complex</taxon>
    </lineage>
</organism>
<dbReference type="EMBL" id="JAGMUX010000025">
    <property type="protein sequence ID" value="KAH7227189.1"/>
    <property type="molecule type" value="Genomic_DNA"/>
</dbReference>
<keyword evidence="2" id="KW-1185">Reference proteome</keyword>